<dbReference type="GeneID" id="78123321"/>
<dbReference type="Proteomes" id="UP000199026">
    <property type="component" value="Unassembled WGS sequence"/>
</dbReference>
<evidence type="ECO:0000259" key="1">
    <source>
        <dbReference type="Pfam" id="PF13761"/>
    </source>
</evidence>
<dbReference type="RefSeq" id="WP_089887587.1">
    <property type="nucleotide sequence ID" value="NZ_CALJFH010000040.1"/>
</dbReference>
<dbReference type="EMBL" id="FNPR01000001">
    <property type="protein sequence ID" value="SDY16378.1"/>
    <property type="molecule type" value="Genomic_DNA"/>
</dbReference>
<evidence type="ECO:0000313" key="2">
    <source>
        <dbReference type="EMBL" id="SDY16378.1"/>
    </source>
</evidence>
<accession>A0A1H3HNL1</accession>
<dbReference type="OrthoDB" id="528778at2"/>
<reference evidence="2 3" key="1">
    <citation type="submission" date="2016-10" db="EMBL/GenBank/DDBJ databases">
        <authorList>
            <person name="de Groot N.N."/>
        </authorList>
    </citation>
    <scope>NUCLEOTIDE SEQUENCE [LARGE SCALE GENOMIC DNA]</scope>
    <source>
        <strain evidence="2 3">DSM 24677</strain>
    </source>
</reference>
<dbReference type="STRING" id="576131.SAMN05444486_101518"/>
<name>A0A1H3HNL1_9RHOB</name>
<dbReference type="AlphaFoldDB" id="A0A1H3HNL1"/>
<keyword evidence="3" id="KW-1185">Reference proteome</keyword>
<dbReference type="InterPro" id="IPR025311">
    <property type="entry name" value="DUF4166"/>
</dbReference>
<feature type="domain" description="DUF4166" evidence="1">
    <location>
        <begin position="37"/>
        <end position="163"/>
    </location>
</feature>
<proteinExistence type="predicted"/>
<organism evidence="2 3">
    <name type="scientific">Lentibacter algarum</name>
    <dbReference type="NCBI Taxonomy" id="576131"/>
    <lineage>
        <taxon>Bacteria</taxon>
        <taxon>Pseudomonadati</taxon>
        <taxon>Pseudomonadota</taxon>
        <taxon>Alphaproteobacteria</taxon>
        <taxon>Rhodobacterales</taxon>
        <taxon>Roseobacteraceae</taxon>
        <taxon>Lentibacter</taxon>
    </lineage>
</organism>
<sequence length="165" mass="18959">MRLFERILGARFEALAPEVQALHRQVGIKEGEISLRASPIMQLFGFPPPCKDAPLWFGTREEEHVAIWRRQIKDRELRSEVWQSGDLVVERMGVVTITSELVIAHGALSQETRGVRFMDMPLPRALWPRVTAREWGAAGTYHFKIEVRAPIFDVVLLAYEGWLRP</sequence>
<evidence type="ECO:0000313" key="3">
    <source>
        <dbReference type="Proteomes" id="UP000199026"/>
    </source>
</evidence>
<protein>
    <recommendedName>
        <fullName evidence="1">DUF4166 domain-containing protein</fullName>
    </recommendedName>
</protein>
<gene>
    <name evidence="2" type="ORF">SAMN05444486_101518</name>
</gene>
<dbReference type="Pfam" id="PF13761">
    <property type="entry name" value="DUF4166"/>
    <property type="match status" value="1"/>
</dbReference>